<dbReference type="SUPFAM" id="SSF51735">
    <property type="entry name" value="NAD(P)-binding Rossmann-fold domains"/>
    <property type="match status" value="1"/>
</dbReference>
<evidence type="ECO:0000259" key="15">
    <source>
        <dbReference type="PROSITE" id="PS51851"/>
    </source>
</evidence>
<feature type="binding site" evidence="12 13">
    <location>
        <position position="217"/>
    </location>
    <ligand>
        <name>Mg(2+)</name>
        <dbReference type="ChEBI" id="CHEBI:18420"/>
        <label>2</label>
    </ligand>
</feature>
<feature type="binding site" evidence="13">
    <location>
        <position position="278"/>
    </location>
    <ligand>
        <name>substrate</name>
    </ligand>
</feature>
<dbReference type="OrthoDB" id="9804088at2"/>
<dbReference type="UniPathway" id="UPA00047">
    <property type="reaction ID" value="UER00056"/>
</dbReference>
<dbReference type="GO" id="GO:0016853">
    <property type="term" value="F:isomerase activity"/>
    <property type="evidence" value="ECO:0007669"/>
    <property type="project" value="UniProtKB-KW"/>
</dbReference>
<dbReference type="GO" id="GO:0004455">
    <property type="term" value="F:ketol-acid reductoisomerase activity"/>
    <property type="evidence" value="ECO:0007669"/>
    <property type="project" value="UniProtKB-UniRule"/>
</dbReference>
<feature type="binding site" evidence="12">
    <location>
        <position position="68"/>
    </location>
    <ligand>
        <name>NADP(+)</name>
        <dbReference type="ChEBI" id="CHEBI:58349"/>
    </ligand>
</feature>
<dbReference type="AlphaFoldDB" id="A0A4D6YCB1"/>
<evidence type="ECO:0000256" key="12">
    <source>
        <dbReference type="HAMAP-Rule" id="MF_00435"/>
    </source>
</evidence>
<dbReference type="PANTHER" id="PTHR21371:SF1">
    <property type="entry name" value="KETOL-ACID REDUCTOISOMERASE, MITOCHONDRIAL"/>
    <property type="match status" value="1"/>
</dbReference>
<dbReference type="GO" id="GO:0009099">
    <property type="term" value="P:L-valine biosynthetic process"/>
    <property type="evidence" value="ECO:0007669"/>
    <property type="project" value="UniProtKB-UniRule"/>
</dbReference>
<comment type="cofactor">
    <cofactor evidence="12">
        <name>Mg(2+)</name>
        <dbReference type="ChEBI" id="CHEBI:18420"/>
    </cofactor>
    <text evidence="12">Binds 2 magnesium ions per subunit.</text>
</comment>
<feature type="binding site" evidence="12 13">
    <location>
        <position position="221"/>
    </location>
    <ligand>
        <name>Mg(2+)</name>
        <dbReference type="ChEBI" id="CHEBI:18420"/>
        <label>1</label>
    </ligand>
</feature>
<keyword evidence="6" id="KW-0677">Repeat</keyword>
<evidence type="ECO:0000256" key="5">
    <source>
        <dbReference type="ARBA" id="ARBA00022723"/>
    </source>
</evidence>
<keyword evidence="7 12" id="KW-0460">Magnesium</keyword>
<dbReference type="GO" id="GO:0009097">
    <property type="term" value="P:isoleucine biosynthetic process"/>
    <property type="evidence" value="ECO:0007669"/>
    <property type="project" value="UniProtKB-UniRule"/>
</dbReference>
<sequence>MRNYFNQLNFREKNIELKKCRFMKKKEFDGTLSLLKNKNIVIIGCGAQGLNQGLNMRDSGLNVSFALRNSSIKSKNASWKNAVNNGFMVNTYKKLIPDADVVINLTPDKQHKNVIEKIENLMKIGAILGYSHGFNIVEMGQKIRKDITVIMVAPKCPGTEVRTEYLKGFGVPALIAVHKENDPNLMGLNIAKAWAVSIGSHHAGILESSFIAEVKSDLMGEQTILCGMLQAASIVYFDKLIQEKISEEYAVKFIQNGWEVLTEALKQGGITLMMDRLSNTSKIQAFQLSEKLKMMLSPIFKKHMDDILSGDFSLNMMKDWEQQDHILLSKRKATLHSNFERASFSEVHIDEEEFFQNGAIMVAILKSGIELSFEIMVESGILKESAYYESLHELPLIANTIARKKLYEMNLVISDTAEYGNYLFEERATPILNQFFDLIHLKKISLLSQKKEKNIDNIFLKNINELIRNHPIEKIGSKLRTYMIGMKKKIF</sequence>
<feature type="binding site" evidence="12">
    <location>
        <position position="78"/>
    </location>
    <ligand>
        <name>NADP(+)</name>
        <dbReference type="ChEBI" id="CHEBI:58349"/>
    </ligand>
</feature>
<dbReference type="EC" id="1.1.1.86" evidence="12"/>
<keyword evidence="5 12" id="KW-0479">Metal-binding</keyword>
<evidence type="ECO:0000256" key="4">
    <source>
        <dbReference type="ARBA" id="ARBA00022605"/>
    </source>
</evidence>
<keyword evidence="16" id="KW-0413">Isomerase</keyword>
<evidence type="ECO:0000256" key="9">
    <source>
        <dbReference type="ARBA" id="ARBA00023304"/>
    </source>
</evidence>
<dbReference type="UniPathway" id="UPA00049">
    <property type="reaction ID" value="UER00060"/>
</dbReference>
<feature type="binding site" evidence="12 13">
    <location>
        <position position="393"/>
    </location>
    <ligand>
        <name>Mg(2+)</name>
        <dbReference type="ChEBI" id="CHEBI:18420"/>
        <label>2</label>
    </ligand>
</feature>
<dbReference type="PANTHER" id="PTHR21371">
    <property type="entry name" value="KETOL-ACID REDUCTOISOMERASE, MITOCHONDRIAL"/>
    <property type="match status" value="1"/>
</dbReference>
<evidence type="ECO:0000256" key="11">
    <source>
        <dbReference type="ARBA" id="ARBA00049021"/>
    </source>
</evidence>
<feature type="binding site" evidence="12 13">
    <location>
        <position position="414"/>
    </location>
    <ligand>
        <name>substrate</name>
    </ligand>
</feature>
<keyword evidence="9 12" id="KW-0100">Branched-chain amino acid biosynthesis</keyword>
<keyword evidence="12" id="KW-0521">NADP</keyword>
<feature type="binding site" evidence="12">
    <location>
        <begin position="45"/>
        <end position="48"/>
    </location>
    <ligand>
        <name>NADP(+)</name>
        <dbReference type="ChEBI" id="CHEBI:58349"/>
    </ligand>
</feature>
<proteinExistence type="inferred from homology"/>
<evidence type="ECO:0000256" key="2">
    <source>
        <dbReference type="ARBA" id="ARBA00004885"/>
    </source>
</evidence>
<organism evidence="16 17">
    <name type="scientific">Buchnera aphidicola</name>
    <name type="common">Thelaxes californica</name>
    <dbReference type="NCBI Taxonomy" id="1315998"/>
    <lineage>
        <taxon>Bacteria</taxon>
        <taxon>Pseudomonadati</taxon>
        <taxon>Pseudomonadota</taxon>
        <taxon>Gammaproteobacteria</taxon>
        <taxon>Enterobacterales</taxon>
        <taxon>Erwiniaceae</taxon>
        <taxon>Buchnera</taxon>
    </lineage>
</organism>
<dbReference type="Proteomes" id="UP000298782">
    <property type="component" value="Chromosome"/>
</dbReference>
<evidence type="ECO:0000256" key="6">
    <source>
        <dbReference type="ARBA" id="ARBA00022737"/>
    </source>
</evidence>
<dbReference type="PROSITE" id="PS51851">
    <property type="entry name" value="KARI_C"/>
    <property type="match status" value="2"/>
</dbReference>
<evidence type="ECO:0000259" key="14">
    <source>
        <dbReference type="PROSITE" id="PS51850"/>
    </source>
</evidence>
<dbReference type="NCBIfam" id="NF003557">
    <property type="entry name" value="PRK05225.1"/>
    <property type="match status" value="1"/>
</dbReference>
<dbReference type="Pfam" id="PF01450">
    <property type="entry name" value="KARI_C"/>
    <property type="match status" value="2"/>
</dbReference>
<dbReference type="InterPro" id="IPR036291">
    <property type="entry name" value="NAD(P)-bd_dom_sf"/>
</dbReference>
<dbReference type="PROSITE" id="PS51850">
    <property type="entry name" value="KARI_N"/>
    <property type="match status" value="1"/>
</dbReference>
<dbReference type="Gene3D" id="1.10.1040.10">
    <property type="entry name" value="N-(1-d-carboxylethyl)-l-norvaline Dehydrogenase, domain 2"/>
    <property type="match status" value="1"/>
</dbReference>
<dbReference type="SUPFAM" id="SSF48179">
    <property type="entry name" value="6-phosphogluconate dehydrogenase C-terminal domain-like"/>
    <property type="match status" value="2"/>
</dbReference>
<feature type="domain" description="KARI N-terminal Rossmann" evidence="14">
    <location>
        <begin position="17"/>
        <end position="208"/>
    </location>
</feature>
<evidence type="ECO:0000313" key="16">
    <source>
        <dbReference type="EMBL" id="QCI26979.1"/>
    </source>
</evidence>
<name>A0A4D6YCB1_9GAMM</name>
<comment type="catalytic activity">
    <reaction evidence="10 12">
        <text>(2R,3R)-2,3-dihydroxy-3-methylpentanoate + NADP(+) = (S)-2-ethyl-2-hydroxy-3-oxobutanoate + NADPH + H(+)</text>
        <dbReference type="Rhea" id="RHEA:13493"/>
        <dbReference type="ChEBI" id="CHEBI:15378"/>
        <dbReference type="ChEBI" id="CHEBI:49256"/>
        <dbReference type="ChEBI" id="CHEBI:49258"/>
        <dbReference type="ChEBI" id="CHEBI:57783"/>
        <dbReference type="ChEBI" id="CHEBI:58349"/>
        <dbReference type="EC" id="1.1.1.86"/>
    </reaction>
</comment>
<comment type="similarity">
    <text evidence="3 12 13">Belongs to the ketol-acid reductoisomerase family.</text>
</comment>
<comment type="catalytic activity">
    <reaction evidence="11 12">
        <text>(2R)-2,3-dihydroxy-3-methylbutanoate + NADP(+) = (2S)-2-acetolactate + NADPH + H(+)</text>
        <dbReference type="Rhea" id="RHEA:22068"/>
        <dbReference type="ChEBI" id="CHEBI:15378"/>
        <dbReference type="ChEBI" id="CHEBI:49072"/>
        <dbReference type="ChEBI" id="CHEBI:57783"/>
        <dbReference type="ChEBI" id="CHEBI:58349"/>
        <dbReference type="ChEBI" id="CHEBI:58476"/>
        <dbReference type="EC" id="1.1.1.86"/>
    </reaction>
</comment>
<gene>
    <name evidence="12" type="primary">ilvC</name>
    <name evidence="16" type="ORF">D9V80_02400</name>
</gene>
<reference evidence="16 17" key="1">
    <citation type="submission" date="2018-12" db="EMBL/GenBank/DDBJ databases">
        <authorList>
            <person name="Chong R.A."/>
        </authorList>
    </citation>
    <scope>NUCLEOTIDE SEQUENCE [LARGE SCALE GENOMIC DNA]</scope>
    <source>
        <strain evidence="16 17">Tca</strain>
    </source>
</reference>
<reference evidence="16 17" key="2">
    <citation type="submission" date="2019-05" db="EMBL/GenBank/DDBJ databases">
        <title>Genome evolution of the obligate endosymbiont Buchnera aphidicola.</title>
        <authorList>
            <person name="Moran N.A."/>
        </authorList>
    </citation>
    <scope>NUCLEOTIDE SEQUENCE [LARGE SCALE GENOMIC DNA]</scope>
    <source>
        <strain evidence="16 17">Tca</strain>
    </source>
</reference>
<accession>A0A4D6YCB1</accession>
<feature type="active site" evidence="12">
    <location>
        <position position="132"/>
    </location>
</feature>
<dbReference type="InterPro" id="IPR000506">
    <property type="entry name" value="KARI_C"/>
</dbReference>
<dbReference type="InterPro" id="IPR013116">
    <property type="entry name" value="KARI_N"/>
</dbReference>
<evidence type="ECO:0000256" key="3">
    <source>
        <dbReference type="ARBA" id="ARBA00010318"/>
    </source>
</evidence>
<feature type="domain" description="KARI C-terminal knotted" evidence="15">
    <location>
        <begin position="345"/>
        <end position="486"/>
    </location>
</feature>
<feature type="binding site" evidence="12 13">
    <location>
        <position position="217"/>
    </location>
    <ligand>
        <name>Mg(2+)</name>
        <dbReference type="ChEBI" id="CHEBI:18420"/>
        <label>1</label>
    </ligand>
</feature>
<dbReference type="EMBL" id="CP034852">
    <property type="protein sequence ID" value="QCI26979.1"/>
    <property type="molecule type" value="Genomic_DNA"/>
</dbReference>
<comment type="pathway">
    <text evidence="1 12">Amino-acid biosynthesis; L-valine biosynthesis; L-valine from pyruvate: step 2/4.</text>
</comment>
<dbReference type="NCBIfam" id="TIGR00465">
    <property type="entry name" value="ilvC"/>
    <property type="match status" value="1"/>
</dbReference>
<feature type="domain" description="KARI C-terminal knotted" evidence="15">
    <location>
        <begin position="209"/>
        <end position="342"/>
    </location>
</feature>
<dbReference type="RefSeq" id="WP_158353871.1">
    <property type="nucleotide sequence ID" value="NZ_CP034852.1"/>
</dbReference>
<comment type="pathway">
    <text evidence="2 12">Amino-acid biosynthesis; L-isoleucine biosynthesis; L-isoleucine from 2-oxobutanoate: step 2/4.</text>
</comment>
<dbReference type="Gene3D" id="3.40.50.720">
    <property type="entry name" value="NAD(P)-binding Rossmann-like Domain"/>
    <property type="match status" value="1"/>
</dbReference>
<evidence type="ECO:0000313" key="17">
    <source>
        <dbReference type="Proteomes" id="UP000298782"/>
    </source>
</evidence>
<comment type="caution">
    <text evidence="12 13">Lacks conserved residue(s) required for the propagation of feature annotation.</text>
</comment>
<dbReference type="Pfam" id="PF07991">
    <property type="entry name" value="KARI_N"/>
    <property type="match status" value="1"/>
</dbReference>
<dbReference type="HAMAP" id="MF_00435">
    <property type="entry name" value="IlvC"/>
    <property type="match status" value="1"/>
</dbReference>
<keyword evidence="17" id="KW-1185">Reference proteome</keyword>
<dbReference type="GO" id="GO:0000287">
    <property type="term" value="F:magnesium ion binding"/>
    <property type="evidence" value="ECO:0007669"/>
    <property type="project" value="UniProtKB-UniRule"/>
</dbReference>
<comment type="function">
    <text evidence="12">Involved in the biosynthesis of branched-chain amino acids (BCAA). Catalyzes an alkyl-migration followed by a ketol-acid reduction of (S)-2-acetolactate (S2AL) to yield (R)-2,3-dihydroxy-isovalerate. In the isomerase reaction, S2AL is rearranged via a Mg-dependent methyl migration to produce 3-hydroxy-3-methyl-2-ketobutyrate (HMKB). In the reductase reaction, this 2-ketoacid undergoes a metal-dependent reduction by NADPH to yield (R)-2,3-dihydroxy-isovalerate.</text>
</comment>
<keyword evidence="8 12" id="KW-0560">Oxidoreductase</keyword>
<dbReference type="InterPro" id="IPR013023">
    <property type="entry name" value="KARI"/>
</dbReference>
<evidence type="ECO:0000256" key="13">
    <source>
        <dbReference type="PROSITE-ProRule" id="PRU01198"/>
    </source>
</evidence>
<evidence type="ECO:0000256" key="7">
    <source>
        <dbReference type="ARBA" id="ARBA00022842"/>
    </source>
</evidence>
<dbReference type="InterPro" id="IPR008927">
    <property type="entry name" value="6-PGluconate_DH-like_C_sf"/>
</dbReference>
<dbReference type="GO" id="GO:0005829">
    <property type="term" value="C:cytosol"/>
    <property type="evidence" value="ECO:0007669"/>
    <property type="project" value="TreeGrafter"/>
</dbReference>
<feature type="binding site" evidence="12">
    <location>
        <position position="158"/>
    </location>
    <ligand>
        <name>NADP(+)</name>
        <dbReference type="ChEBI" id="CHEBI:58349"/>
    </ligand>
</feature>
<keyword evidence="4 12" id="KW-0028">Amino-acid biosynthesis</keyword>
<dbReference type="InterPro" id="IPR013328">
    <property type="entry name" value="6PGD_dom2"/>
</dbReference>
<evidence type="ECO:0000256" key="8">
    <source>
        <dbReference type="ARBA" id="ARBA00023002"/>
    </source>
</evidence>
<feature type="binding site" evidence="12 13">
    <location>
        <position position="389"/>
    </location>
    <ligand>
        <name>Mg(2+)</name>
        <dbReference type="ChEBI" id="CHEBI:18420"/>
        <label>2</label>
    </ligand>
</feature>
<evidence type="ECO:0000256" key="1">
    <source>
        <dbReference type="ARBA" id="ARBA00004864"/>
    </source>
</evidence>
<protein>
    <recommendedName>
        <fullName evidence="12">Ketol-acid reductoisomerase (NADP(+))</fullName>
        <shortName evidence="12">KARI</shortName>
        <ecNumber evidence="12">1.1.1.86</ecNumber>
    </recommendedName>
    <alternativeName>
        <fullName evidence="12">Acetohydroxy-acid isomeroreductase</fullName>
        <shortName evidence="12">AHIR</shortName>
    </alternativeName>
    <alternativeName>
        <fullName evidence="12">Alpha-keto-beta-hydroxylacyl reductoisomerase</fullName>
    </alternativeName>
</protein>
<evidence type="ECO:0000256" key="10">
    <source>
        <dbReference type="ARBA" id="ARBA00047612"/>
    </source>
</evidence>